<protein>
    <submittedName>
        <fullName evidence="6">HSP20-like chaperone</fullName>
    </submittedName>
</protein>
<dbReference type="OrthoDB" id="1431247at2759"/>
<evidence type="ECO:0000256" key="4">
    <source>
        <dbReference type="SAM" id="MobiDB-lite"/>
    </source>
</evidence>
<evidence type="ECO:0000256" key="1">
    <source>
        <dbReference type="ARBA" id="ARBA00023016"/>
    </source>
</evidence>
<evidence type="ECO:0000313" key="7">
    <source>
        <dbReference type="Proteomes" id="UP000305067"/>
    </source>
</evidence>
<keyword evidence="7" id="KW-1185">Reference proteome</keyword>
<dbReference type="PANTHER" id="PTHR11527">
    <property type="entry name" value="HEAT-SHOCK PROTEIN 20 FAMILY MEMBER"/>
    <property type="match status" value="1"/>
</dbReference>
<proteinExistence type="inferred from homology"/>
<dbReference type="SUPFAM" id="SSF49764">
    <property type="entry name" value="HSP20-like chaperones"/>
    <property type="match status" value="1"/>
</dbReference>
<evidence type="ECO:0000259" key="5">
    <source>
        <dbReference type="PROSITE" id="PS01031"/>
    </source>
</evidence>
<dbReference type="AlphaFoldDB" id="A0A5C3QFZ8"/>
<feature type="region of interest" description="Disordered" evidence="4">
    <location>
        <begin position="90"/>
        <end position="125"/>
    </location>
</feature>
<feature type="domain" description="SHSP" evidence="5">
    <location>
        <begin position="38"/>
        <end position="182"/>
    </location>
</feature>
<sequence>MSLSLFFPPEFRSVVRSLEDSANHGLPLARGPISFDPRLSRNTTPAIDVTESATGYQVLAELPGVKKSDVELIVGDNGRSLTIRGQVSGRSRAEASVDGEEVQMETARSVSPDESESKSCPKSATKHLYSERTYTPNTKFLRTIQFPRAVDPNQVKATMADGVLCVTLARMVLVKRMSILVP</sequence>
<dbReference type="PROSITE" id="PS01031">
    <property type="entry name" value="SHSP"/>
    <property type="match status" value="1"/>
</dbReference>
<dbReference type="CDD" id="cd06464">
    <property type="entry name" value="ACD_sHsps-like"/>
    <property type="match status" value="1"/>
</dbReference>
<dbReference type="STRING" id="1884261.A0A5C3QFZ8"/>
<name>A0A5C3QFZ8_9AGAR</name>
<keyword evidence="1" id="KW-0346">Stress response</keyword>
<organism evidence="6 7">
    <name type="scientific">Pterulicium gracile</name>
    <dbReference type="NCBI Taxonomy" id="1884261"/>
    <lineage>
        <taxon>Eukaryota</taxon>
        <taxon>Fungi</taxon>
        <taxon>Dikarya</taxon>
        <taxon>Basidiomycota</taxon>
        <taxon>Agaricomycotina</taxon>
        <taxon>Agaricomycetes</taxon>
        <taxon>Agaricomycetidae</taxon>
        <taxon>Agaricales</taxon>
        <taxon>Pleurotineae</taxon>
        <taxon>Pterulaceae</taxon>
        <taxon>Pterulicium</taxon>
    </lineage>
</organism>
<evidence type="ECO:0000256" key="3">
    <source>
        <dbReference type="RuleBase" id="RU003616"/>
    </source>
</evidence>
<dbReference type="Gene3D" id="2.60.40.790">
    <property type="match status" value="1"/>
</dbReference>
<dbReference type="EMBL" id="ML178830">
    <property type="protein sequence ID" value="TFL00070.1"/>
    <property type="molecule type" value="Genomic_DNA"/>
</dbReference>
<dbReference type="Proteomes" id="UP000305067">
    <property type="component" value="Unassembled WGS sequence"/>
</dbReference>
<evidence type="ECO:0000313" key="6">
    <source>
        <dbReference type="EMBL" id="TFL00070.1"/>
    </source>
</evidence>
<dbReference type="Pfam" id="PF00011">
    <property type="entry name" value="HSP20"/>
    <property type="match status" value="1"/>
</dbReference>
<evidence type="ECO:0000256" key="2">
    <source>
        <dbReference type="PROSITE-ProRule" id="PRU00285"/>
    </source>
</evidence>
<comment type="similarity">
    <text evidence="2 3">Belongs to the small heat shock protein (HSP20) family.</text>
</comment>
<accession>A0A5C3QFZ8</accession>
<dbReference type="InterPro" id="IPR002068">
    <property type="entry name" value="A-crystallin/Hsp20_dom"/>
</dbReference>
<dbReference type="InterPro" id="IPR031107">
    <property type="entry name" value="Small_HSP"/>
</dbReference>
<reference evidence="6 7" key="1">
    <citation type="journal article" date="2019" name="Nat. Ecol. Evol.">
        <title>Megaphylogeny resolves global patterns of mushroom evolution.</title>
        <authorList>
            <person name="Varga T."/>
            <person name="Krizsan K."/>
            <person name="Foldi C."/>
            <person name="Dima B."/>
            <person name="Sanchez-Garcia M."/>
            <person name="Sanchez-Ramirez S."/>
            <person name="Szollosi G.J."/>
            <person name="Szarkandi J.G."/>
            <person name="Papp V."/>
            <person name="Albert L."/>
            <person name="Andreopoulos W."/>
            <person name="Angelini C."/>
            <person name="Antonin V."/>
            <person name="Barry K.W."/>
            <person name="Bougher N.L."/>
            <person name="Buchanan P."/>
            <person name="Buyck B."/>
            <person name="Bense V."/>
            <person name="Catcheside P."/>
            <person name="Chovatia M."/>
            <person name="Cooper J."/>
            <person name="Damon W."/>
            <person name="Desjardin D."/>
            <person name="Finy P."/>
            <person name="Geml J."/>
            <person name="Haridas S."/>
            <person name="Hughes K."/>
            <person name="Justo A."/>
            <person name="Karasinski D."/>
            <person name="Kautmanova I."/>
            <person name="Kiss B."/>
            <person name="Kocsube S."/>
            <person name="Kotiranta H."/>
            <person name="LaButti K.M."/>
            <person name="Lechner B.E."/>
            <person name="Liimatainen K."/>
            <person name="Lipzen A."/>
            <person name="Lukacs Z."/>
            <person name="Mihaltcheva S."/>
            <person name="Morgado L.N."/>
            <person name="Niskanen T."/>
            <person name="Noordeloos M.E."/>
            <person name="Ohm R.A."/>
            <person name="Ortiz-Santana B."/>
            <person name="Ovrebo C."/>
            <person name="Racz N."/>
            <person name="Riley R."/>
            <person name="Savchenko A."/>
            <person name="Shiryaev A."/>
            <person name="Soop K."/>
            <person name="Spirin V."/>
            <person name="Szebenyi C."/>
            <person name="Tomsovsky M."/>
            <person name="Tulloss R.E."/>
            <person name="Uehling J."/>
            <person name="Grigoriev I.V."/>
            <person name="Vagvolgyi C."/>
            <person name="Papp T."/>
            <person name="Martin F.M."/>
            <person name="Miettinen O."/>
            <person name="Hibbett D.S."/>
            <person name="Nagy L.G."/>
        </authorList>
    </citation>
    <scope>NUCLEOTIDE SEQUENCE [LARGE SCALE GENOMIC DNA]</scope>
    <source>
        <strain evidence="6 7">CBS 309.79</strain>
    </source>
</reference>
<gene>
    <name evidence="6" type="ORF">BDV98DRAFT_569946</name>
</gene>
<dbReference type="InterPro" id="IPR008978">
    <property type="entry name" value="HSP20-like_chaperone"/>
</dbReference>